<dbReference type="InterPro" id="IPR013324">
    <property type="entry name" value="RNA_pol_sigma_r3/r4-like"/>
</dbReference>
<evidence type="ECO:0000256" key="1">
    <source>
        <dbReference type="ARBA" id="ARBA00010641"/>
    </source>
</evidence>
<dbReference type="Proteomes" id="UP000199421">
    <property type="component" value="Unassembled WGS sequence"/>
</dbReference>
<evidence type="ECO:0000313" key="7">
    <source>
        <dbReference type="EMBL" id="SEM38685.1"/>
    </source>
</evidence>
<organism evidence="7 8">
    <name type="scientific">Olivibacter domesticus</name>
    <name type="common">Pseudosphingobacterium domesticum</name>
    <dbReference type="NCBI Taxonomy" id="407022"/>
    <lineage>
        <taxon>Bacteria</taxon>
        <taxon>Pseudomonadati</taxon>
        <taxon>Bacteroidota</taxon>
        <taxon>Sphingobacteriia</taxon>
        <taxon>Sphingobacteriales</taxon>
        <taxon>Sphingobacteriaceae</taxon>
        <taxon>Olivibacter</taxon>
    </lineage>
</organism>
<feature type="domain" description="RNA polymerase sigma factor 70 region 4 type 2" evidence="6">
    <location>
        <begin position="137"/>
        <end position="186"/>
    </location>
</feature>
<dbReference type="NCBIfam" id="TIGR02937">
    <property type="entry name" value="sigma70-ECF"/>
    <property type="match status" value="1"/>
</dbReference>
<dbReference type="PANTHER" id="PTHR43133">
    <property type="entry name" value="RNA POLYMERASE ECF-TYPE SIGMA FACTO"/>
    <property type="match status" value="1"/>
</dbReference>
<keyword evidence="8" id="KW-1185">Reference proteome</keyword>
<dbReference type="GO" id="GO:0016987">
    <property type="term" value="F:sigma factor activity"/>
    <property type="evidence" value="ECO:0007669"/>
    <property type="project" value="UniProtKB-KW"/>
</dbReference>
<evidence type="ECO:0000256" key="4">
    <source>
        <dbReference type="ARBA" id="ARBA00023163"/>
    </source>
</evidence>
<evidence type="ECO:0000256" key="3">
    <source>
        <dbReference type="ARBA" id="ARBA00023082"/>
    </source>
</evidence>
<dbReference type="Pfam" id="PF08281">
    <property type="entry name" value="Sigma70_r4_2"/>
    <property type="match status" value="1"/>
</dbReference>
<dbReference type="EMBL" id="FOAF01000011">
    <property type="protein sequence ID" value="SEM38685.1"/>
    <property type="molecule type" value="Genomic_DNA"/>
</dbReference>
<dbReference type="InterPro" id="IPR013325">
    <property type="entry name" value="RNA_pol_sigma_r2"/>
</dbReference>
<evidence type="ECO:0000256" key="2">
    <source>
        <dbReference type="ARBA" id="ARBA00023015"/>
    </source>
</evidence>
<protein>
    <submittedName>
        <fullName evidence="7">RNA polymerase sigma-70 factor, ECF subfamily</fullName>
    </submittedName>
</protein>
<dbReference type="SUPFAM" id="SSF88659">
    <property type="entry name" value="Sigma3 and sigma4 domains of RNA polymerase sigma factors"/>
    <property type="match status" value="1"/>
</dbReference>
<dbReference type="NCBIfam" id="TIGR02985">
    <property type="entry name" value="Sig70_bacteroi1"/>
    <property type="match status" value="1"/>
</dbReference>
<accession>A0A1H7XYF0</accession>
<dbReference type="InterPro" id="IPR039425">
    <property type="entry name" value="RNA_pol_sigma-70-like"/>
</dbReference>
<proteinExistence type="inferred from homology"/>
<reference evidence="8" key="1">
    <citation type="submission" date="2016-10" db="EMBL/GenBank/DDBJ databases">
        <authorList>
            <person name="Varghese N."/>
            <person name="Submissions S."/>
        </authorList>
    </citation>
    <scope>NUCLEOTIDE SEQUENCE [LARGE SCALE GENOMIC DNA]</scope>
    <source>
        <strain evidence="8">DSM 18733</strain>
    </source>
</reference>
<keyword evidence="4" id="KW-0804">Transcription</keyword>
<dbReference type="Pfam" id="PF04542">
    <property type="entry name" value="Sigma70_r2"/>
    <property type="match status" value="1"/>
</dbReference>
<feature type="domain" description="RNA polymerase sigma-70 region 2" evidence="5">
    <location>
        <begin position="39"/>
        <end position="103"/>
    </location>
</feature>
<evidence type="ECO:0000259" key="6">
    <source>
        <dbReference type="Pfam" id="PF08281"/>
    </source>
</evidence>
<keyword evidence="2" id="KW-0805">Transcription regulation</keyword>
<gene>
    <name evidence="7" type="ORF">SAMN05661044_05054</name>
</gene>
<dbReference type="RefSeq" id="WP_093331148.1">
    <property type="nucleotide sequence ID" value="NZ_FOAF01000011.1"/>
</dbReference>
<dbReference type="InterPro" id="IPR014284">
    <property type="entry name" value="RNA_pol_sigma-70_dom"/>
</dbReference>
<dbReference type="AlphaFoldDB" id="A0A1H7XYF0"/>
<dbReference type="Gene3D" id="1.10.10.10">
    <property type="entry name" value="Winged helix-like DNA-binding domain superfamily/Winged helix DNA-binding domain"/>
    <property type="match status" value="1"/>
</dbReference>
<name>A0A1H7XYF0_OLID1</name>
<keyword evidence="3" id="KW-0731">Sigma factor</keyword>
<evidence type="ECO:0000259" key="5">
    <source>
        <dbReference type="Pfam" id="PF04542"/>
    </source>
</evidence>
<dbReference type="InterPro" id="IPR014327">
    <property type="entry name" value="RNA_pol_sigma70_bacteroid"/>
</dbReference>
<dbReference type="InterPro" id="IPR007627">
    <property type="entry name" value="RNA_pol_sigma70_r2"/>
</dbReference>
<comment type="similarity">
    <text evidence="1">Belongs to the sigma-70 factor family. ECF subfamily.</text>
</comment>
<dbReference type="STRING" id="407022.SAMN05661044_05054"/>
<evidence type="ECO:0000313" key="8">
    <source>
        <dbReference type="Proteomes" id="UP000199421"/>
    </source>
</evidence>
<sequence>MSEKCSYILPYATKPKGVYEEKYLLQEIMQGSERAFRILFDRYRQKVFSYAFKIIKSRELAEEVLYLVFLKIWQHKELDHIENIEAYMIVLTRNQTLKSLRKVQLERKTANTFLKHWNEADNGTEEFILLEETRRFLSEAIDKLPPQQKMVYQLCKEEGLKYEQVAEQMSISKLTVKTHMQHALRFIRQYLSKYAEIAMFLLVYDLLK</sequence>
<dbReference type="OrthoDB" id="799938at2"/>
<dbReference type="GO" id="GO:0006352">
    <property type="term" value="P:DNA-templated transcription initiation"/>
    <property type="evidence" value="ECO:0007669"/>
    <property type="project" value="InterPro"/>
</dbReference>
<dbReference type="GO" id="GO:0003677">
    <property type="term" value="F:DNA binding"/>
    <property type="evidence" value="ECO:0007669"/>
    <property type="project" value="InterPro"/>
</dbReference>
<dbReference type="Gene3D" id="1.10.1740.10">
    <property type="match status" value="1"/>
</dbReference>
<dbReference type="SUPFAM" id="SSF88946">
    <property type="entry name" value="Sigma2 domain of RNA polymerase sigma factors"/>
    <property type="match status" value="1"/>
</dbReference>
<dbReference type="InterPro" id="IPR013249">
    <property type="entry name" value="RNA_pol_sigma70_r4_t2"/>
</dbReference>
<dbReference type="InterPro" id="IPR036388">
    <property type="entry name" value="WH-like_DNA-bd_sf"/>
</dbReference>
<dbReference type="PANTHER" id="PTHR43133:SF46">
    <property type="entry name" value="RNA POLYMERASE SIGMA-70 FACTOR ECF SUBFAMILY"/>
    <property type="match status" value="1"/>
</dbReference>